<evidence type="ECO:0000313" key="10">
    <source>
        <dbReference type="Proteomes" id="UP000315017"/>
    </source>
</evidence>
<dbReference type="Gene3D" id="3.30.70.1440">
    <property type="entry name" value="Multidrug efflux transporter AcrB pore domain"/>
    <property type="match status" value="1"/>
</dbReference>
<evidence type="ECO:0000256" key="7">
    <source>
        <dbReference type="ARBA" id="ARBA00023136"/>
    </source>
</evidence>
<dbReference type="InterPro" id="IPR027463">
    <property type="entry name" value="AcrB_DN_DC_subdom"/>
</dbReference>
<dbReference type="GO" id="GO:0005886">
    <property type="term" value="C:plasma membrane"/>
    <property type="evidence" value="ECO:0007669"/>
    <property type="project" value="UniProtKB-SubCell"/>
</dbReference>
<dbReference type="EMBL" id="CP036274">
    <property type="protein sequence ID" value="QDU27087.1"/>
    <property type="molecule type" value="Genomic_DNA"/>
</dbReference>
<keyword evidence="5 8" id="KW-0812">Transmembrane</keyword>
<evidence type="ECO:0000256" key="8">
    <source>
        <dbReference type="SAM" id="Phobius"/>
    </source>
</evidence>
<feature type="transmembrane region" description="Helical" evidence="8">
    <location>
        <begin position="360"/>
        <end position="380"/>
    </location>
</feature>
<evidence type="ECO:0000256" key="3">
    <source>
        <dbReference type="ARBA" id="ARBA00022475"/>
    </source>
</evidence>
<name>A0A517YA16_9BACT</name>
<feature type="transmembrane region" description="Helical" evidence="8">
    <location>
        <begin position="386"/>
        <end position="410"/>
    </location>
</feature>
<sequence>MSLSTPFIRRPVGTALLTIAITLAGALGYTLLPVSPLPQVDFPTIQVSANLPGASPETMASAVATPLERQFGRIAGVTEMTSASSLGSTQITMQFELDRNINAAARDVQAAINAARGQLPANLPNNPSYRKVNPADAPIMILAITSETYTKPRMYDAASTILQQKLSQVQGVGQVMVSGGSAPAVRVDINPTILNHLRLGLEDVRAALSAANANRPKGSIADSERTWSLQATDQLFTAKEYAPLIVVYRNGAPVRLQDIASVTDSVEDTRAFGMANGKPCILLIIFRQPGANIIGTVDRIREMLPQLEAQIPADMNLHVTLDRTATIRASLEEVQFTLALSVGLVILVVFLFLRDWRATLIPSVAVPVSLISTFGVMYVMDYSLDNLSLMALTIATGFVVDDAIVVIENIARHIEKGLTPMQASIKGAQEIGFTVLSISISLVAVFIPILLMGGIVGRLFREFAITLSVAIVVSLVVSLTTTPMMCAYMLKAHGEKRHGRIYALSERFFDWILSWYEFTLRIVLRCQFVTLLVTLTTIALTIYLYVIIPKGFFPQQDTGRLSGSLQPADQDTSFKSMARLLEQFAAVVSEDPAVSGVTASIGGMSGGGGSSSGRMFVSLKPLHERKLSADEVIARIRGRASKLPGATLLLQAVQDLRIGGRASSAQYQYSLRGDSLAELNEWNPKLIGAMRKIPGLVDINTDQQNRGLQSRLDIDRSMAARLGITVSTIDNTLYDAFGQRQVSTMYKEQNQYRVVMQVEEDFAQSPDALNHIYVRGQNDAQIPLKTLYRYSQRYSALSANHSGQFPSTTISFNLAPGTSLSEVVPEIENASRELGMPESIQGKFSGSAQAFQASLSNQPLLIIAALVTVYIVLGMLYESYIHPLTILSTLPSAGVGALLALMLCGTELNVMALIGILLLIGIVKKNAIMMIDFALDAERNHGKSPSEAIFEACILRFRPITMTTMAALLAGLPLAVGAGNGAELRQPLGIAIVGGLIFSQMLTLYTTPVVYLYLDRLRLWCSGKRA</sequence>
<dbReference type="AlphaFoldDB" id="A0A517YA16"/>
<feature type="transmembrane region" description="Helical" evidence="8">
    <location>
        <begin position="528"/>
        <end position="548"/>
    </location>
</feature>
<feature type="transmembrane region" description="Helical" evidence="8">
    <location>
        <begin position="909"/>
        <end position="935"/>
    </location>
</feature>
<comment type="subcellular location">
    <subcellularLocation>
        <location evidence="1">Cell inner membrane</location>
        <topology evidence="1">Multi-pass membrane protein</topology>
    </subcellularLocation>
</comment>
<dbReference type="Gene3D" id="3.30.70.1320">
    <property type="entry name" value="Multidrug efflux transporter AcrB pore domain like"/>
    <property type="match status" value="1"/>
</dbReference>
<dbReference type="RefSeq" id="WP_145087961.1">
    <property type="nucleotide sequence ID" value="NZ_CP036274.1"/>
</dbReference>
<keyword evidence="3" id="KW-1003">Cell membrane</keyword>
<keyword evidence="7 8" id="KW-0472">Membrane</keyword>
<evidence type="ECO:0000256" key="5">
    <source>
        <dbReference type="ARBA" id="ARBA00022692"/>
    </source>
</evidence>
<dbReference type="Gene3D" id="3.30.2090.10">
    <property type="entry name" value="Multidrug efflux transporter AcrB TolC docking domain, DN and DC subdomains"/>
    <property type="match status" value="2"/>
</dbReference>
<keyword evidence="2" id="KW-0813">Transport</keyword>
<dbReference type="PRINTS" id="PR00702">
    <property type="entry name" value="ACRIFLAVINRP"/>
</dbReference>
<feature type="transmembrane region" description="Helical" evidence="8">
    <location>
        <begin position="334"/>
        <end position="353"/>
    </location>
</feature>
<accession>A0A517YA16</accession>
<dbReference type="InterPro" id="IPR001036">
    <property type="entry name" value="Acrflvin-R"/>
</dbReference>
<protein>
    <submittedName>
        <fullName evidence="9">Multidrug resistance protein MdtC</fullName>
    </submittedName>
</protein>
<dbReference type="OrthoDB" id="220575at2"/>
<dbReference type="SUPFAM" id="SSF82693">
    <property type="entry name" value="Multidrug efflux transporter AcrB pore domain, PN1, PN2, PC1 and PC2 subdomains"/>
    <property type="match status" value="4"/>
</dbReference>
<evidence type="ECO:0000256" key="2">
    <source>
        <dbReference type="ARBA" id="ARBA00022448"/>
    </source>
</evidence>
<dbReference type="Proteomes" id="UP000315017">
    <property type="component" value="Chromosome"/>
</dbReference>
<feature type="transmembrane region" description="Helical" evidence="8">
    <location>
        <begin position="463"/>
        <end position="490"/>
    </location>
</feature>
<evidence type="ECO:0000256" key="4">
    <source>
        <dbReference type="ARBA" id="ARBA00022519"/>
    </source>
</evidence>
<feature type="transmembrane region" description="Helical" evidence="8">
    <location>
        <begin position="431"/>
        <end position="451"/>
    </location>
</feature>
<dbReference type="FunFam" id="3.30.70.1430:FF:000001">
    <property type="entry name" value="Efflux pump membrane transporter"/>
    <property type="match status" value="1"/>
</dbReference>
<dbReference type="Pfam" id="PF00873">
    <property type="entry name" value="ACR_tran"/>
    <property type="match status" value="1"/>
</dbReference>
<dbReference type="Gene3D" id="1.20.1640.10">
    <property type="entry name" value="Multidrug efflux transporter AcrB transmembrane domain"/>
    <property type="match status" value="2"/>
</dbReference>
<dbReference type="FunFam" id="1.20.1640.10:FF:000001">
    <property type="entry name" value="Efflux pump membrane transporter"/>
    <property type="match status" value="1"/>
</dbReference>
<keyword evidence="6 8" id="KW-1133">Transmembrane helix</keyword>
<feature type="transmembrane region" description="Helical" evidence="8">
    <location>
        <begin position="988"/>
        <end position="1014"/>
    </location>
</feature>
<dbReference type="NCBIfam" id="NF033617">
    <property type="entry name" value="RND_permease_2"/>
    <property type="match status" value="1"/>
</dbReference>
<feature type="transmembrane region" description="Helical" evidence="8">
    <location>
        <begin position="859"/>
        <end position="877"/>
    </location>
</feature>
<dbReference type="SUPFAM" id="SSF82866">
    <property type="entry name" value="Multidrug efflux transporter AcrB transmembrane domain"/>
    <property type="match status" value="2"/>
</dbReference>
<evidence type="ECO:0000256" key="1">
    <source>
        <dbReference type="ARBA" id="ARBA00004429"/>
    </source>
</evidence>
<dbReference type="KEGG" id="aagg:ETAA8_21710"/>
<dbReference type="PANTHER" id="PTHR32063:SF34">
    <property type="entry name" value="MULTIDRUG RESISTANCE PROTEIN MDTC"/>
    <property type="match status" value="1"/>
</dbReference>
<feature type="transmembrane region" description="Helical" evidence="8">
    <location>
        <begin position="884"/>
        <end position="903"/>
    </location>
</feature>
<evidence type="ECO:0000256" key="6">
    <source>
        <dbReference type="ARBA" id="ARBA00022989"/>
    </source>
</evidence>
<proteinExistence type="predicted"/>
<dbReference type="SUPFAM" id="SSF82714">
    <property type="entry name" value="Multidrug efflux transporter AcrB TolC docking domain, DN and DC subdomains"/>
    <property type="match status" value="2"/>
</dbReference>
<evidence type="ECO:0000313" key="9">
    <source>
        <dbReference type="EMBL" id="QDU27087.1"/>
    </source>
</evidence>
<organism evidence="9 10">
    <name type="scientific">Anatilimnocola aggregata</name>
    <dbReference type="NCBI Taxonomy" id="2528021"/>
    <lineage>
        <taxon>Bacteria</taxon>
        <taxon>Pseudomonadati</taxon>
        <taxon>Planctomycetota</taxon>
        <taxon>Planctomycetia</taxon>
        <taxon>Pirellulales</taxon>
        <taxon>Pirellulaceae</taxon>
        <taxon>Anatilimnocola</taxon>
    </lineage>
</organism>
<dbReference type="GO" id="GO:0042910">
    <property type="term" value="F:xenobiotic transmembrane transporter activity"/>
    <property type="evidence" value="ECO:0007669"/>
    <property type="project" value="TreeGrafter"/>
</dbReference>
<gene>
    <name evidence="9" type="primary">mdtC_2</name>
    <name evidence="9" type="ORF">ETAA8_21710</name>
</gene>
<reference evidence="9 10" key="1">
    <citation type="submission" date="2019-02" db="EMBL/GenBank/DDBJ databases">
        <title>Deep-cultivation of Planctomycetes and their phenomic and genomic characterization uncovers novel biology.</title>
        <authorList>
            <person name="Wiegand S."/>
            <person name="Jogler M."/>
            <person name="Boedeker C."/>
            <person name="Pinto D."/>
            <person name="Vollmers J."/>
            <person name="Rivas-Marin E."/>
            <person name="Kohn T."/>
            <person name="Peeters S.H."/>
            <person name="Heuer A."/>
            <person name="Rast P."/>
            <person name="Oberbeckmann S."/>
            <person name="Bunk B."/>
            <person name="Jeske O."/>
            <person name="Meyerdierks A."/>
            <person name="Storesund J.E."/>
            <person name="Kallscheuer N."/>
            <person name="Luecker S."/>
            <person name="Lage O.M."/>
            <person name="Pohl T."/>
            <person name="Merkel B.J."/>
            <person name="Hornburger P."/>
            <person name="Mueller R.-W."/>
            <person name="Bruemmer F."/>
            <person name="Labrenz M."/>
            <person name="Spormann A.M."/>
            <person name="Op den Camp H."/>
            <person name="Overmann J."/>
            <person name="Amann R."/>
            <person name="Jetten M.S.M."/>
            <person name="Mascher T."/>
            <person name="Medema M.H."/>
            <person name="Devos D.P."/>
            <person name="Kaster A.-K."/>
            <person name="Ovreas L."/>
            <person name="Rohde M."/>
            <person name="Galperin M.Y."/>
            <person name="Jogler C."/>
        </authorList>
    </citation>
    <scope>NUCLEOTIDE SEQUENCE [LARGE SCALE GENOMIC DNA]</scope>
    <source>
        <strain evidence="9 10">ETA_A8</strain>
    </source>
</reference>
<keyword evidence="10" id="KW-1185">Reference proteome</keyword>
<feature type="transmembrane region" description="Helical" evidence="8">
    <location>
        <begin position="955"/>
        <end position="976"/>
    </location>
</feature>
<keyword evidence="4" id="KW-0997">Cell inner membrane</keyword>
<dbReference type="PANTHER" id="PTHR32063">
    <property type="match status" value="1"/>
</dbReference>
<dbReference type="Gene3D" id="3.30.70.1430">
    <property type="entry name" value="Multidrug efflux transporter AcrB pore domain"/>
    <property type="match status" value="2"/>
</dbReference>